<keyword evidence="2" id="KW-1185">Reference proteome</keyword>
<dbReference type="AlphaFoldDB" id="A0A918AEP9"/>
<evidence type="ECO:0000313" key="1">
    <source>
        <dbReference type="EMBL" id="GGP17118.1"/>
    </source>
</evidence>
<protein>
    <recommendedName>
        <fullName evidence="3">Secreted protein</fullName>
    </recommendedName>
</protein>
<organism evidence="1 2">
    <name type="scientific">Nonomuraea glycinis</name>
    <dbReference type="NCBI Taxonomy" id="2047744"/>
    <lineage>
        <taxon>Bacteria</taxon>
        <taxon>Bacillati</taxon>
        <taxon>Actinomycetota</taxon>
        <taxon>Actinomycetes</taxon>
        <taxon>Streptosporangiales</taxon>
        <taxon>Streptosporangiaceae</taxon>
        <taxon>Nonomuraea</taxon>
    </lineage>
</organism>
<sequence>MKPLVLLDVDGVLNPTGHPTPDFRRYQCTVDGHAYTVHLNPRHGPRLMELALRTGAELVWATTWEEHANEWIAPRLGLPSLPVVALGRDRGSEHGEMFKTRYVADHVGRRPFVWFDDQVYQEDDDYLRAHQGLTDFLLVHVPAARGLTSEHLARASEWLTLTGFSQGF</sequence>
<evidence type="ECO:0000313" key="2">
    <source>
        <dbReference type="Proteomes" id="UP000660745"/>
    </source>
</evidence>
<accession>A0A918AEP9</accession>
<name>A0A918AEP9_9ACTN</name>
<proteinExistence type="predicted"/>
<dbReference type="EMBL" id="BMNK01000023">
    <property type="protein sequence ID" value="GGP17118.1"/>
    <property type="molecule type" value="Genomic_DNA"/>
</dbReference>
<gene>
    <name evidence="1" type="ORF">GCM10012278_83640</name>
</gene>
<evidence type="ECO:0008006" key="3">
    <source>
        <dbReference type="Google" id="ProtNLM"/>
    </source>
</evidence>
<comment type="caution">
    <text evidence="1">The sequence shown here is derived from an EMBL/GenBank/DDBJ whole genome shotgun (WGS) entry which is preliminary data.</text>
</comment>
<dbReference type="Pfam" id="PF18143">
    <property type="entry name" value="HAD_SAK_2"/>
    <property type="match status" value="1"/>
</dbReference>
<reference evidence="1" key="1">
    <citation type="journal article" date="2014" name="Int. J. Syst. Evol. Microbiol.">
        <title>Complete genome sequence of Corynebacterium casei LMG S-19264T (=DSM 44701T), isolated from a smear-ripened cheese.</title>
        <authorList>
            <consortium name="US DOE Joint Genome Institute (JGI-PGF)"/>
            <person name="Walter F."/>
            <person name="Albersmeier A."/>
            <person name="Kalinowski J."/>
            <person name="Ruckert C."/>
        </authorList>
    </citation>
    <scope>NUCLEOTIDE SEQUENCE</scope>
    <source>
        <strain evidence="1">CGMCC 4.7430</strain>
    </source>
</reference>
<dbReference type="RefSeq" id="WP_189144328.1">
    <property type="nucleotide sequence ID" value="NZ_BMNK01000023.1"/>
</dbReference>
<reference evidence="1" key="2">
    <citation type="submission" date="2020-09" db="EMBL/GenBank/DDBJ databases">
        <authorList>
            <person name="Sun Q."/>
            <person name="Zhou Y."/>
        </authorList>
    </citation>
    <scope>NUCLEOTIDE SEQUENCE</scope>
    <source>
        <strain evidence="1">CGMCC 4.7430</strain>
    </source>
</reference>
<dbReference type="Proteomes" id="UP000660745">
    <property type="component" value="Unassembled WGS sequence"/>
</dbReference>